<reference evidence="2 3" key="1">
    <citation type="submission" date="2019-09" db="EMBL/GenBank/DDBJ databases">
        <title>Bird 10,000 Genomes (B10K) Project - Family phase.</title>
        <authorList>
            <person name="Zhang G."/>
        </authorList>
    </citation>
    <scope>NUCLEOTIDE SEQUENCE [LARGE SCALE GENOMIC DNA]</scope>
    <source>
        <strain evidence="2">B10K-DU-017-47</strain>
    </source>
</reference>
<organism evidence="2 3">
    <name type="scientific">Probosciger aterrimus</name>
    <name type="common">Palm cockatoo</name>
    <dbReference type="NCBI Taxonomy" id="141839"/>
    <lineage>
        <taxon>Eukaryota</taxon>
        <taxon>Metazoa</taxon>
        <taxon>Chordata</taxon>
        <taxon>Craniata</taxon>
        <taxon>Vertebrata</taxon>
        <taxon>Euteleostomi</taxon>
        <taxon>Archelosauria</taxon>
        <taxon>Archosauria</taxon>
        <taxon>Dinosauria</taxon>
        <taxon>Saurischia</taxon>
        <taxon>Theropoda</taxon>
        <taxon>Coelurosauria</taxon>
        <taxon>Aves</taxon>
        <taxon>Neognathae</taxon>
        <taxon>Neoaves</taxon>
        <taxon>Telluraves</taxon>
        <taxon>Australaves</taxon>
        <taxon>Psittaciformes</taxon>
        <taxon>Cacatuidae</taxon>
        <taxon>Probosciger</taxon>
    </lineage>
</organism>
<feature type="compositionally biased region" description="Polar residues" evidence="1">
    <location>
        <begin position="192"/>
        <end position="212"/>
    </location>
</feature>
<evidence type="ECO:0000313" key="2">
    <source>
        <dbReference type="EMBL" id="NWS42553.1"/>
    </source>
</evidence>
<keyword evidence="3" id="KW-1185">Reference proteome</keyword>
<dbReference type="PANTHER" id="PTHR34754">
    <property type="entry name" value="COILED-COIL DOMAIN-CONTAINING PROTEIN 60"/>
    <property type="match status" value="1"/>
</dbReference>
<dbReference type="PANTHER" id="PTHR34754:SF1">
    <property type="entry name" value="COILED-COIL DOMAIN-CONTAINING PROTEIN 60"/>
    <property type="match status" value="1"/>
</dbReference>
<dbReference type="Proteomes" id="UP000562415">
    <property type="component" value="Unassembled WGS sequence"/>
</dbReference>
<proteinExistence type="predicted"/>
<dbReference type="InterPro" id="IPR031526">
    <property type="entry name" value="DUF4698"/>
</dbReference>
<dbReference type="EMBL" id="VYZH01001243">
    <property type="protein sequence ID" value="NWS42553.1"/>
    <property type="molecule type" value="Genomic_DNA"/>
</dbReference>
<evidence type="ECO:0000256" key="1">
    <source>
        <dbReference type="SAM" id="MobiDB-lite"/>
    </source>
</evidence>
<dbReference type="OrthoDB" id="10017343at2759"/>
<name>A0A7K5FDB1_PROAR</name>
<feature type="region of interest" description="Disordered" evidence="1">
    <location>
        <begin position="192"/>
        <end position="213"/>
    </location>
</feature>
<accession>A0A7K5FDB1</accession>
<gene>
    <name evidence="2" type="primary">Ccdc60</name>
    <name evidence="2" type="ORF">PROATE_R02226</name>
</gene>
<dbReference type="Pfam" id="PF15769">
    <property type="entry name" value="DUF4698"/>
    <property type="match status" value="1"/>
</dbReference>
<sequence length="490" mass="56197">VRYHVNSVKRGGGYFRILQQESLERKNAQEASQQAQTLVWRTDFEPPMYSLDAEGSQKEKNTCSQEEGNHLRMSEKEKMTLQSFIPAQTNLLIPSSPEAKSEHLFRQLCVIHWLLEAVTLESNSSMHPISTCWNPKDCGGCKKRVKEEEELKLATYMWERFITKKKKYTWKTGYKLLSRTINKNVTPGISQFSSQSSLRGQTPQGSEPSTLHCSEDNIRVNDVSESAQAKEQQLLFPSLQKSIQIARGEVSKDVSKGKAMVKKNGPQWTCEVCLSGAGTLHTTLNLVVSHSLPGVQKDRSVNTRRESRTPGKQRPRKDSCQISSFTNSKSNLCADMKQRFTAVHEEAACCLQDILVSLERKQEERCYQKYTAMKQSKNFRKELDRIKQLSTTVEREHDEDELNWAPVLLARLPESVKNDHYIQKILRKLEKYGKNADLKIDPDTFLKVLDDLRVWELCSPEIAAAVEFVRESIVRMPEEDFSKWFQTKVA</sequence>
<dbReference type="AlphaFoldDB" id="A0A7K5FDB1"/>
<protein>
    <submittedName>
        <fullName evidence="2">CCD60 protein</fullName>
    </submittedName>
</protein>
<feature type="region of interest" description="Disordered" evidence="1">
    <location>
        <begin position="295"/>
        <end position="323"/>
    </location>
</feature>
<feature type="compositionally biased region" description="Basic and acidic residues" evidence="1">
    <location>
        <begin position="296"/>
        <end position="309"/>
    </location>
</feature>
<feature type="non-terminal residue" evidence="2">
    <location>
        <position position="490"/>
    </location>
</feature>
<evidence type="ECO:0000313" key="3">
    <source>
        <dbReference type="Proteomes" id="UP000562415"/>
    </source>
</evidence>
<feature type="non-terminal residue" evidence="2">
    <location>
        <position position="1"/>
    </location>
</feature>
<comment type="caution">
    <text evidence="2">The sequence shown here is derived from an EMBL/GenBank/DDBJ whole genome shotgun (WGS) entry which is preliminary data.</text>
</comment>